<protein>
    <submittedName>
        <fullName evidence="2">Uncharacterized protein</fullName>
    </submittedName>
</protein>
<dbReference type="InterPro" id="IPR006462">
    <property type="entry name" value="MS5"/>
</dbReference>
<feature type="compositionally biased region" description="Acidic residues" evidence="1">
    <location>
        <begin position="1"/>
        <end position="22"/>
    </location>
</feature>
<evidence type="ECO:0000313" key="2">
    <source>
        <dbReference type="EMBL" id="KAJ4849340.1"/>
    </source>
</evidence>
<keyword evidence="3" id="KW-1185">Reference proteome</keyword>
<evidence type="ECO:0000313" key="3">
    <source>
        <dbReference type="Proteomes" id="UP001141552"/>
    </source>
</evidence>
<dbReference type="EMBL" id="JAKUCV010000636">
    <property type="protein sequence ID" value="KAJ4849340.1"/>
    <property type="molecule type" value="Genomic_DNA"/>
</dbReference>
<gene>
    <name evidence="2" type="ORF">Tsubulata_010250</name>
</gene>
<feature type="region of interest" description="Disordered" evidence="1">
    <location>
        <begin position="1"/>
        <end position="23"/>
    </location>
</feature>
<organism evidence="2 3">
    <name type="scientific">Turnera subulata</name>
    <dbReference type="NCBI Taxonomy" id="218843"/>
    <lineage>
        <taxon>Eukaryota</taxon>
        <taxon>Viridiplantae</taxon>
        <taxon>Streptophyta</taxon>
        <taxon>Embryophyta</taxon>
        <taxon>Tracheophyta</taxon>
        <taxon>Spermatophyta</taxon>
        <taxon>Magnoliopsida</taxon>
        <taxon>eudicotyledons</taxon>
        <taxon>Gunneridae</taxon>
        <taxon>Pentapetalae</taxon>
        <taxon>rosids</taxon>
        <taxon>fabids</taxon>
        <taxon>Malpighiales</taxon>
        <taxon>Passifloraceae</taxon>
        <taxon>Turnera</taxon>
    </lineage>
</organism>
<dbReference type="PANTHER" id="PTHR31260:SF28">
    <property type="entry name" value="CYSTATIN DOMAIN PROTEIN"/>
    <property type="match status" value="1"/>
</dbReference>
<proteinExistence type="predicted"/>
<reference evidence="2" key="1">
    <citation type="submission" date="2022-02" db="EMBL/GenBank/DDBJ databases">
        <authorList>
            <person name="Henning P.M."/>
            <person name="McCubbin A.G."/>
            <person name="Shore J.S."/>
        </authorList>
    </citation>
    <scope>NUCLEOTIDE SEQUENCE</scope>
    <source>
        <strain evidence="2">F60SS</strain>
        <tissue evidence="2">Leaves</tissue>
    </source>
</reference>
<dbReference type="AlphaFoldDB" id="A0A9Q0GFW6"/>
<dbReference type="PANTHER" id="PTHR31260">
    <property type="entry name" value="CYSTATIN/MONELLIN SUPERFAMILY PROTEIN"/>
    <property type="match status" value="1"/>
</dbReference>
<evidence type="ECO:0000256" key="1">
    <source>
        <dbReference type="SAM" id="MobiDB-lite"/>
    </source>
</evidence>
<dbReference type="Proteomes" id="UP001141552">
    <property type="component" value="Unassembled WGS sequence"/>
</dbReference>
<dbReference type="Gene3D" id="3.10.450.10">
    <property type="match status" value="1"/>
</dbReference>
<reference evidence="2" key="2">
    <citation type="journal article" date="2023" name="Plants (Basel)">
        <title>Annotation of the Turnera subulata (Passifloraceae) Draft Genome Reveals the S-Locus Evolved after the Divergence of Turneroideae from Passifloroideae in a Stepwise Manner.</title>
        <authorList>
            <person name="Henning P.M."/>
            <person name="Roalson E.H."/>
            <person name="Mir W."/>
            <person name="McCubbin A.G."/>
            <person name="Shore J.S."/>
        </authorList>
    </citation>
    <scope>NUCLEOTIDE SEQUENCE</scope>
    <source>
        <strain evidence="2">F60SS</strain>
    </source>
</reference>
<name>A0A9Q0GFW6_9ROSI</name>
<comment type="caution">
    <text evidence="2">The sequence shown here is derived from an EMBL/GenBank/DDBJ whole genome shotgun (WGS) entry which is preliminary data.</text>
</comment>
<sequence length="288" mass="32918">MEVIEGDDGWDTVSDYGDESESLPDVKDPLVRDPLAEYRRHIKQTKVPCELKYSGSIQPVPFSSSDHFRKIKELASFAVQLYNDKKKGKSLVLLEVLKANYSAYISKYFITMRVIDKSTLEIITYQTRVYAYAYSLPGIRDSADSTDLRRTKLDGEDGNDVFHATYGACCLCENELHQLMTEHARKYKAKFFLSRGPVALDHPFHRCRMEQSARAALAHYVKTYPEELKIRFIAVVEAELTEFASNLLEYDITFHAVRYDPSKDEDPCVTSFQAQVSFRVAMFLGAIS</sequence>
<accession>A0A9Q0GFW6</accession>